<evidence type="ECO:0000313" key="1">
    <source>
        <dbReference type="EMBL" id="KAJ0182077.1"/>
    </source>
</evidence>
<name>A0ACC1DF82_9NEOP</name>
<comment type="caution">
    <text evidence="1">The sequence shown here is derived from an EMBL/GenBank/DDBJ whole genome shotgun (WGS) entry which is preliminary data.</text>
</comment>
<reference evidence="1 2" key="1">
    <citation type="journal article" date="2021" name="Front. Genet.">
        <title>Chromosome-Level Genome Assembly Reveals Significant Gene Expansion in the Toll and IMD Signaling Pathways of Dendrolimus kikuchii.</title>
        <authorList>
            <person name="Zhou J."/>
            <person name="Wu P."/>
            <person name="Xiong Z."/>
            <person name="Liu N."/>
            <person name="Zhao N."/>
            <person name="Ji M."/>
            <person name="Qiu Y."/>
            <person name="Yang B."/>
        </authorList>
    </citation>
    <scope>NUCLEOTIDE SEQUENCE [LARGE SCALE GENOMIC DNA]</scope>
    <source>
        <strain evidence="1">Ann1</strain>
    </source>
</reference>
<accession>A0ACC1DF82</accession>
<dbReference type="Proteomes" id="UP000824533">
    <property type="component" value="Linkage Group LG04"/>
</dbReference>
<evidence type="ECO:0000313" key="2">
    <source>
        <dbReference type="Proteomes" id="UP000824533"/>
    </source>
</evidence>
<dbReference type="EMBL" id="CM034390">
    <property type="protein sequence ID" value="KAJ0182077.1"/>
    <property type="molecule type" value="Genomic_DNA"/>
</dbReference>
<protein>
    <submittedName>
        <fullName evidence="1">Uncharacterized protein</fullName>
    </submittedName>
</protein>
<organism evidence="1 2">
    <name type="scientific">Dendrolimus kikuchii</name>
    <dbReference type="NCBI Taxonomy" id="765133"/>
    <lineage>
        <taxon>Eukaryota</taxon>
        <taxon>Metazoa</taxon>
        <taxon>Ecdysozoa</taxon>
        <taxon>Arthropoda</taxon>
        <taxon>Hexapoda</taxon>
        <taxon>Insecta</taxon>
        <taxon>Pterygota</taxon>
        <taxon>Neoptera</taxon>
        <taxon>Endopterygota</taxon>
        <taxon>Lepidoptera</taxon>
        <taxon>Glossata</taxon>
        <taxon>Ditrysia</taxon>
        <taxon>Bombycoidea</taxon>
        <taxon>Lasiocampidae</taxon>
        <taxon>Dendrolimus</taxon>
    </lineage>
</organism>
<keyword evidence="2" id="KW-1185">Reference proteome</keyword>
<gene>
    <name evidence="1" type="ORF">K1T71_002799</name>
</gene>
<sequence length="286" mass="32624">MMGLFNLIEPLKLVDGKLRRRNVTWASHYSLLFIDNPVGTGFSFTNDEKGYPKNEDDLGEQLFIFLQQFLEIFPELQKAPLFITGESYAGKYVPALGIQLHRHKGDGVTINLRGMAIGNGLIDPLTMMHYSSLCQTLALEKSIIKHIKDQKMVEAASNLTAIIAYVNKYSGVNIYHCLEDPKTLDKACETYLERVENRQLIHVGNTKFTFDNALMYNKMFSDIMNTTKPFLEELLEHYGVMLYSGQLDIMVPYASSRNIYKALKWSRSEEYAEAPRQNIGKQSIEA</sequence>
<proteinExistence type="predicted"/>